<dbReference type="InterPro" id="IPR052512">
    <property type="entry name" value="4CMD/NDH-1_regulator"/>
</dbReference>
<keyword evidence="3" id="KW-1185">Reference proteome</keyword>
<dbReference type="PANTHER" id="PTHR33570">
    <property type="entry name" value="4-CARBOXYMUCONOLACTONE DECARBOXYLASE FAMILY PROTEIN"/>
    <property type="match status" value="1"/>
</dbReference>
<keyword evidence="2" id="KW-0456">Lyase</keyword>
<evidence type="ECO:0000259" key="1">
    <source>
        <dbReference type="Pfam" id="PF02627"/>
    </source>
</evidence>
<comment type="caution">
    <text evidence="2">The sequence shown here is derived from an EMBL/GenBank/DDBJ whole genome shotgun (WGS) entry which is preliminary data.</text>
</comment>
<dbReference type="GO" id="GO:0051920">
    <property type="term" value="F:peroxiredoxin activity"/>
    <property type="evidence" value="ECO:0007669"/>
    <property type="project" value="InterPro"/>
</dbReference>
<feature type="domain" description="Carboxymuconolactone decarboxylase-like" evidence="1">
    <location>
        <begin position="41"/>
        <end position="123"/>
    </location>
</feature>
<dbReference type="PANTHER" id="PTHR33570:SF2">
    <property type="entry name" value="CARBOXYMUCONOLACTONE DECARBOXYLASE-LIKE DOMAIN-CONTAINING PROTEIN"/>
    <property type="match status" value="1"/>
</dbReference>
<evidence type="ECO:0000313" key="3">
    <source>
        <dbReference type="Proteomes" id="UP000576821"/>
    </source>
</evidence>
<dbReference type="Pfam" id="PF02627">
    <property type="entry name" value="CMD"/>
    <property type="match status" value="1"/>
</dbReference>
<gene>
    <name evidence="2" type="ORF">FHS54_002909</name>
</gene>
<reference evidence="2 3" key="1">
    <citation type="submission" date="2020-03" db="EMBL/GenBank/DDBJ databases">
        <title>Genomic Encyclopedia of Type Strains, Phase IV (KMG-IV): sequencing the most valuable type-strain genomes for metagenomic binning, comparative biology and taxonomic classification.</title>
        <authorList>
            <person name="Goeker M."/>
        </authorList>
    </citation>
    <scope>NUCLEOTIDE SEQUENCE [LARGE SCALE GENOMIC DNA]</scope>
    <source>
        <strain evidence="2 3">DSM 21299</strain>
    </source>
</reference>
<dbReference type="AlphaFoldDB" id="A0A846M7T0"/>
<dbReference type="EC" id="4.1.1.44" evidence="2"/>
<proteinExistence type="predicted"/>
<dbReference type="SUPFAM" id="SSF69118">
    <property type="entry name" value="AhpD-like"/>
    <property type="match status" value="1"/>
</dbReference>
<organism evidence="2 3">
    <name type="scientific">Sphingobium vermicomposti</name>
    <dbReference type="NCBI Taxonomy" id="529005"/>
    <lineage>
        <taxon>Bacteria</taxon>
        <taxon>Pseudomonadati</taxon>
        <taxon>Pseudomonadota</taxon>
        <taxon>Alphaproteobacteria</taxon>
        <taxon>Sphingomonadales</taxon>
        <taxon>Sphingomonadaceae</taxon>
        <taxon>Sphingobium</taxon>
    </lineage>
</organism>
<dbReference type="EMBL" id="JAASQR010000004">
    <property type="protein sequence ID" value="NIJ17909.1"/>
    <property type="molecule type" value="Genomic_DNA"/>
</dbReference>
<evidence type="ECO:0000313" key="2">
    <source>
        <dbReference type="EMBL" id="NIJ17909.1"/>
    </source>
</evidence>
<dbReference type="RefSeq" id="WP_167304784.1">
    <property type="nucleotide sequence ID" value="NZ_JAASQR010000004.1"/>
</dbReference>
<dbReference type="Proteomes" id="UP000576821">
    <property type="component" value="Unassembled WGS sequence"/>
</dbReference>
<sequence>MSDLFKDAGPQFEKGIAIRKAVLGDAYVEKSLNTATPFNMEIQKLATEYCWGEIWSRPGLDRKARSMVNLAMLTALNRHHEFKVHVRAAINNGVTVDEIKELLLQSAIYAGLPASLEHFRLASEVLVEMGLISND</sequence>
<dbReference type="InterPro" id="IPR003779">
    <property type="entry name" value="CMD-like"/>
</dbReference>
<accession>A0A846M7T0</accession>
<dbReference type="GO" id="GO:0047575">
    <property type="term" value="F:4-carboxymuconolactone decarboxylase activity"/>
    <property type="evidence" value="ECO:0007669"/>
    <property type="project" value="UniProtKB-EC"/>
</dbReference>
<dbReference type="InterPro" id="IPR029032">
    <property type="entry name" value="AhpD-like"/>
</dbReference>
<name>A0A846M7T0_9SPHN</name>
<protein>
    <submittedName>
        <fullName evidence="2">4-carboxymuconolactone decarboxylase</fullName>
        <ecNumber evidence="2">4.1.1.44</ecNumber>
    </submittedName>
</protein>
<dbReference type="Gene3D" id="1.20.1290.10">
    <property type="entry name" value="AhpD-like"/>
    <property type="match status" value="1"/>
</dbReference>